<dbReference type="Proteomes" id="UP000220922">
    <property type="component" value="Unassembled WGS sequence"/>
</dbReference>
<dbReference type="AlphaFoldDB" id="A0A2H3KVV1"/>
<proteinExistence type="inferred from homology"/>
<dbReference type="Pfam" id="PF00150">
    <property type="entry name" value="Cellulase"/>
    <property type="match status" value="1"/>
</dbReference>
<evidence type="ECO:0000259" key="4">
    <source>
        <dbReference type="Pfam" id="PF00150"/>
    </source>
</evidence>
<gene>
    <name evidence="5" type="ORF">A9Q02_11865</name>
</gene>
<keyword evidence="6" id="KW-1185">Reference proteome</keyword>
<keyword evidence="2 3" id="KW-0326">Glycosidase</keyword>
<evidence type="ECO:0000256" key="2">
    <source>
        <dbReference type="ARBA" id="ARBA00023295"/>
    </source>
</evidence>
<dbReference type="SUPFAM" id="SSF51445">
    <property type="entry name" value="(Trans)glycosidases"/>
    <property type="match status" value="1"/>
</dbReference>
<name>A0A2H3KVV1_9CHLR</name>
<reference evidence="5 6" key="1">
    <citation type="submission" date="2016-05" db="EMBL/GenBank/DDBJ databases">
        <authorList>
            <person name="Lavstsen T."/>
            <person name="Jespersen J.S."/>
        </authorList>
    </citation>
    <scope>NUCLEOTIDE SEQUENCE [LARGE SCALE GENOMIC DNA]</scope>
    <source>
        <strain evidence="5 6">B7-9</strain>
    </source>
</reference>
<protein>
    <submittedName>
        <fullName evidence="5">Glycoside hydrolase family 42</fullName>
    </submittedName>
</protein>
<keyword evidence="1 3" id="KW-0378">Hydrolase</keyword>
<dbReference type="InterPro" id="IPR017853">
    <property type="entry name" value="GH"/>
</dbReference>
<evidence type="ECO:0000313" key="6">
    <source>
        <dbReference type="Proteomes" id="UP000220922"/>
    </source>
</evidence>
<evidence type="ECO:0000256" key="3">
    <source>
        <dbReference type="RuleBase" id="RU361153"/>
    </source>
</evidence>
<organism evidence="5 6">
    <name type="scientific">Candidatus Chloroploca asiatica</name>
    <dbReference type="NCBI Taxonomy" id="1506545"/>
    <lineage>
        <taxon>Bacteria</taxon>
        <taxon>Bacillati</taxon>
        <taxon>Chloroflexota</taxon>
        <taxon>Chloroflexia</taxon>
        <taxon>Chloroflexales</taxon>
        <taxon>Chloroflexineae</taxon>
        <taxon>Oscillochloridaceae</taxon>
        <taxon>Candidatus Chloroploca</taxon>
    </lineage>
</organism>
<evidence type="ECO:0000256" key="1">
    <source>
        <dbReference type="ARBA" id="ARBA00022801"/>
    </source>
</evidence>
<feature type="domain" description="Glycoside hydrolase family 5" evidence="4">
    <location>
        <begin position="86"/>
        <end position="319"/>
    </location>
</feature>
<dbReference type="EMBL" id="LYXE01000069">
    <property type="protein sequence ID" value="PDV99484.1"/>
    <property type="molecule type" value="Genomic_DNA"/>
</dbReference>
<comment type="caution">
    <text evidence="5">The sequence shown here is derived from an EMBL/GenBank/DDBJ whole genome shotgun (WGS) entry which is preliminary data.</text>
</comment>
<sequence length="369" mass="40512">MVLVILLVVLGATHSDVAEARRSTARAQGGPSLPAVTVAGDQLLVDGHPFEVRGVNYIDYTGAPPGCPELHFGADGRCPWDQALIDADMVRLQTLGVNTIRIFLNYYVFGGARTTSEAYNQAPALAHLDALIASANRHGIYVLPVLLAKFPQDQLHGGQYEAAAALHIRPVVSHLAGRSGLLGWDLFNEPDIGSPMDQRCWDWDNGDFSLCRELAWHRVVFLARMSADVRAFDPGRPITIGMGFGKSYFRPAGLYASPADLVDFYSFHYYDNDPYDSGRYAQHWYYGAGFPTDLRRALVELRNLPQQKPIVVTELGFPTGPGTLRNEEELRRDLRIGLATSRAAGAAGVMLWPFQPTLDGLVGDLFIAN</sequence>
<dbReference type="Gene3D" id="3.20.20.80">
    <property type="entry name" value="Glycosidases"/>
    <property type="match status" value="1"/>
</dbReference>
<dbReference type="GO" id="GO:0000272">
    <property type="term" value="P:polysaccharide catabolic process"/>
    <property type="evidence" value="ECO:0007669"/>
    <property type="project" value="InterPro"/>
</dbReference>
<accession>A0A2H3KVV1</accession>
<comment type="similarity">
    <text evidence="3">Belongs to the glycosyl hydrolase 5 (cellulase A) family.</text>
</comment>
<evidence type="ECO:0000313" key="5">
    <source>
        <dbReference type="EMBL" id="PDV99484.1"/>
    </source>
</evidence>
<dbReference type="InterPro" id="IPR001547">
    <property type="entry name" value="Glyco_hydro_5"/>
</dbReference>
<dbReference type="GO" id="GO:0004553">
    <property type="term" value="F:hydrolase activity, hydrolyzing O-glycosyl compounds"/>
    <property type="evidence" value="ECO:0007669"/>
    <property type="project" value="InterPro"/>
</dbReference>